<dbReference type="EMBL" id="CP001821">
    <property type="protein sequence ID" value="ACZ30282.1"/>
    <property type="molecule type" value="Genomic_DNA"/>
</dbReference>
<dbReference type="KEGG" id="xce:Xcel_1251"/>
<proteinExistence type="predicted"/>
<reference evidence="2" key="1">
    <citation type="submission" date="2009-11" db="EMBL/GenBank/DDBJ databases">
        <title>The complete chromosome of Xylanimonas cellulosilytica DSM 15894.</title>
        <authorList>
            <consortium name="US DOE Joint Genome Institute (JGI-PGF)"/>
            <person name="Lucas S."/>
            <person name="Copeland A."/>
            <person name="Lapidus A."/>
            <person name="Glavina del Rio T."/>
            <person name="Dalin E."/>
            <person name="Tice H."/>
            <person name="Bruce D."/>
            <person name="Goodwin L."/>
            <person name="Pitluck S."/>
            <person name="Kyrpides N."/>
            <person name="Mavromatis K."/>
            <person name="Ivanova N."/>
            <person name="Mikhailova N."/>
            <person name="Foster B."/>
            <person name="Clum A."/>
            <person name="Brettin T."/>
            <person name="Detter J.C."/>
            <person name="Han C."/>
            <person name="Larimer F."/>
            <person name="Land M."/>
            <person name="Hauser L."/>
            <person name="Markowitz V."/>
            <person name="Cheng J.F."/>
            <person name="Hugenholtz P."/>
            <person name="Woyke T."/>
            <person name="Wu D."/>
            <person name="Gehrich-Schroeter G."/>
            <person name="Schneider S."/>
            <person name="Pukall S.R."/>
            <person name="Klenk H.P."/>
            <person name="Eisen J.A."/>
        </authorList>
    </citation>
    <scope>NUCLEOTIDE SEQUENCE [LARGE SCALE GENOMIC DNA]</scope>
    <source>
        <strain evidence="2">DSM 15894 / CECT 5975 / LMG 20990 / XIL07</strain>
    </source>
</reference>
<evidence type="ECO:0000313" key="1">
    <source>
        <dbReference type="EMBL" id="ACZ30282.1"/>
    </source>
</evidence>
<protein>
    <submittedName>
        <fullName evidence="1">Uncharacterized protein</fullName>
    </submittedName>
</protein>
<accession>D1C093</accession>
<dbReference type="AlphaFoldDB" id="D1C093"/>
<evidence type="ECO:0000313" key="2">
    <source>
        <dbReference type="Proteomes" id="UP000002255"/>
    </source>
</evidence>
<organism evidence="1 2">
    <name type="scientific">Xylanimonas cellulosilytica (strain DSM 15894 / JCM 12276 / CECT 5975 / KCTC 9989 / LMG 20990 / NBRC 107835 / XIL07)</name>
    <dbReference type="NCBI Taxonomy" id="446471"/>
    <lineage>
        <taxon>Bacteria</taxon>
        <taxon>Bacillati</taxon>
        <taxon>Actinomycetota</taxon>
        <taxon>Actinomycetes</taxon>
        <taxon>Micrococcales</taxon>
        <taxon>Promicromonosporaceae</taxon>
        <taxon>Xylanimonas</taxon>
    </lineage>
</organism>
<dbReference type="HOGENOM" id="CLU_1249240_0_0_11"/>
<dbReference type="STRING" id="446471.Xcel_1251"/>
<gene>
    <name evidence="1" type="ordered locus">Xcel_1251</name>
</gene>
<dbReference type="RefSeq" id="WP_012878024.1">
    <property type="nucleotide sequence ID" value="NC_013530.1"/>
</dbReference>
<keyword evidence="2" id="KW-1185">Reference proteome</keyword>
<sequence length="191" mass="19029">MPRIVVVPATPLLVPGAAGSTDVLSGVRALVTDVLRRELAAAGAVAVVGAGPTARAGRLRPTLADAGIADRLVPSLARLDDAGTPWEGRAATGASAALLALAAAGLDPAAHAVDVVELPAEAAPGDVRAAAARLARAADGLIVVADRPAPGVDAVVETLTAVGRWSTDVTDLPQQGEHLPASYRVTVHHLG</sequence>
<name>D1C093_XYLCX</name>
<dbReference type="OrthoDB" id="5146855at2"/>
<dbReference type="Proteomes" id="UP000002255">
    <property type="component" value="Chromosome"/>
</dbReference>
<reference evidence="1 2" key="2">
    <citation type="journal article" date="2010" name="Stand. Genomic Sci.">
        <title>Complete genome sequence of Xylanimonas cellulosilytica type strain (XIL07).</title>
        <authorList>
            <person name="Foster B."/>
            <person name="Pukall R."/>
            <person name="Abt B."/>
            <person name="Nolan M."/>
            <person name="Glavina Del Rio T."/>
            <person name="Chen F."/>
            <person name="Lucas S."/>
            <person name="Tice H."/>
            <person name="Pitluck S."/>
            <person name="Cheng J.-F."/>
            <person name="Chertkov O."/>
            <person name="Brettin T."/>
            <person name="Han C."/>
            <person name="Detter J.C."/>
            <person name="Bruce D."/>
            <person name="Goodwin L."/>
            <person name="Ivanova N."/>
            <person name="Mavromatis K."/>
            <person name="Pati A."/>
            <person name="Mikhailova N."/>
            <person name="Chen A."/>
            <person name="Palaniappan K."/>
            <person name="Land M."/>
            <person name="Hauser L."/>
            <person name="Chang Y.-J."/>
            <person name="Jeffries C.D."/>
            <person name="Chain P."/>
            <person name="Rohde M."/>
            <person name="Goeker M."/>
            <person name="Bristow J."/>
            <person name="Eisen J.A."/>
            <person name="Markowitz V."/>
            <person name="Hugenholtz P."/>
            <person name="Kyrpides N.C."/>
            <person name="Klenk H.-P."/>
            <person name="Lapidus A."/>
        </authorList>
    </citation>
    <scope>NUCLEOTIDE SEQUENCE [LARGE SCALE GENOMIC DNA]</scope>
    <source>
        <strain evidence="2">DSM 15894 / CECT 5975 / LMG 20990 / XIL07</strain>
    </source>
</reference>
<dbReference type="eggNOG" id="ENOG5031ZFQ">
    <property type="taxonomic scope" value="Bacteria"/>
</dbReference>